<sequence>MKRDMDIVRRIALETAELEYGFGLDGLNGVDENTFFAHVEWMDEAGLIKANITRYQDTTPPKAVVIRLTWDGCEFADSVKSETLWSKAKETVIKPTSSFTFGVMRDWLRQEILQGLPSLRSVS</sequence>
<reference evidence="1 2" key="1">
    <citation type="submission" date="2018-02" db="EMBL/GenBank/DDBJ databases">
        <title>Draft Genome of Achromobacter spanius stain 6.</title>
        <authorList>
            <person name="Gunasekera T.S."/>
            <person name="Radwan O."/>
            <person name="Ruiz O.N."/>
        </authorList>
    </citation>
    <scope>NUCLEOTIDE SEQUENCE [LARGE SCALE GENOMIC DNA]</scope>
    <source>
        <strain evidence="1 2">6</strain>
    </source>
</reference>
<dbReference type="EMBL" id="PREU01000026">
    <property type="protein sequence ID" value="PPA72559.1"/>
    <property type="molecule type" value="Genomic_DNA"/>
</dbReference>
<dbReference type="InterPro" id="IPR019650">
    <property type="entry name" value="DUF2513"/>
</dbReference>
<protein>
    <recommendedName>
        <fullName evidence="3">DUF2513 domain-containing protein</fullName>
    </recommendedName>
</protein>
<evidence type="ECO:0000313" key="1">
    <source>
        <dbReference type="EMBL" id="PPA72559.1"/>
    </source>
</evidence>
<organism evidence="1 2">
    <name type="scientific">Achromobacter spanius</name>
    <dbReference type="NCBI Taxonomy" id="217203"/>
    <lineage>
        <taxon>Bacteria</taxon>
        <taxon>Pseudomonadati</taxon>
        <taxon>Pseudomonadota</taxon>
        <taxon>Betaproteobacteria</taxon>
        <taxon>Burkholderiales</taxon>
        <taxon>Alcaligenaceae</taxon>
        <taxon>Achromobacter</taxon>
    </lineage>
</organism>
<name>A0A2S5GHV2_9BURK</name>
<gene>
    <name evidence="1" type="ORF">C4E15_30035</name>
</gene>
<comment type="caution">
    <text evidence="1">The sequence shown here is derived from an EMBL/GenBank/DDBJ whole genome shotgun (WGS) entry which is preliminary data.</text>
</comment>
<accession>A0A2S5GHV2</accession>
<evidence type="ECO:0000313" key="2">
    <source>
        <dbReference type="Proteomes" id="UP000239990"/>
    </source>
</evidence>
<proteinExistence type="predicted"/>
<dbReference type="Proteomes" id="UP000239990">
    <property type="component" value="Unassembled WGS sequence"/>
</dbReference>
<dbReference type="AlphaFoldDB" id="A0A2S5GHV2"/>
<dbReference type="OrthoDB" id="6960201at2"/>
<dbReference type="Pfam" id="PF10711">
    <property type="entry name" value="DUF2513"/>
    <property type="match status" value="1"/>
</dbReference>
<evidence type="ECO:0008006" key="3">
    <source>
        <dbReference type="Google" id="ProtNLM"/>
    </source>
</evidence>